<evidence type="ECO:0000313" key="2">
    <source>
        <dbReference type="Proteomes" id="UP000651482"/>
    </source>
</evidence>
<sequence length="62" mass="7071">MALTAKELTAIEDQLNSEKLLVAKCRMYAELCSDPQLRQKCEAIAGKHKTHYEALYSMLQNQ</sequence>
<proteinExistence type="predicted"/>
<organism evidence="1 2">
    <name type="scientific">Yeguia hominis</name>
    <dbReference type="NCBI Taxonomy" id="2763662"/>
    <lineage>
        <taxon>Bacteria</taxon>
        <taxon>Bacillati</taxon>
        <taxon>Bacillota</taxon>
        <taxon>Clostridia</taxon>
        <taxon>Eubacteriales</taxon>
        <taxon>Yeguiaceae</taxon>
        <taxon>Yeguia</taxon>
    </lineage>
</organism>
<dbReference type="AlphaFoldDB" id="A0A926HRJ1"/>
<name>A0A926HRJ1_9FIRM</name>
<protein>
    <submittedName>
        <fullName evidence="1">Spore coat protein</fullName>
    </submittedName>
</protein>
<comment type="caution">
    <text evidence="1">The sequence shown here is derived from an EMBL/GenBank/DDBJ whole genome shotgun (WGS) entry which is preliminary data.</text>
</comment>
<dbReference type="Proteomes" id="UP000651482">
    <property type="component" value="Unassembled WGS sequence"/>
</dbReference>
<dbReference type="RefSeq" id="WP_249318644.1">
    <property type="nucleotide sequence ID" value="NZ_JACRSN010000005.1"/>
</dbReference>
<keyword evidence="1" id="KW-0946">Virion</keyword>
<keyword evidence="2" id="KW-1185">Reference proteome</keyword>
<dbReference type="EMBL" id="JACRSN010000005">
    <property type="protein sequence ID" value="MBC8533298.1"/>
    <property type="molecule type" value="Genomic_DNA"/>
</dbReference>
<accession>A0A926HRJ1</accession>
<gene>
    <name evidence="1" type="ORF">IAG03_04625</name>
</gene>
<reference evidence="1" key="1">
    <citation type="submission" date="2020-08" db="EMBL/GenBank/DDBJ databases">
        <title>Genome public.</title>
        <authorList>
            <person name="Liu C."/>
            <person name="Sun Q."/>
        </authorList>
    </citation>
    <scope>NUCLEOTIDE SEQUENCE</scope>
    <source>
        <strain evidence="1">NSJ-40</strain>
    </source>
</reference>
<evidence type="ECO:0000313" key="1">
    <source>
        <dbReference type="EMBL" id="MBC8533298.1"/>
    </source>
</evidence>
<keyword evidence="1" id="KW-0167">Capsid protein</keyword>